<name>A0A366EXH5_9HYPH</name>
<dbReference type="Gene3D" id="2.60.120.1440">
    <property type="match status" value="1"/>
</dbReference>
<accession>A0A366EXH5</accession>
<comment type="caution">
    <text evidence="2">The sequence shown here is derived from an EMBL/GenBank/DDBJ whole genome shotgun (WGS) entry which is preliminary data.</text>
</comment>
<dbReference type="Pfam" id="PF04773">
    <property type="entry name" value="FecR"/>
    <property type="match status" value="1"/>
</dbReference>
<dbReference type="InterPro" id="IPR006860">
    <property type="entry name" value="FecR"/>
</dbReference>
<protein>
    <submittedName>
        <fullName evidence="2">FecR family protein</fullName>
    </submittedName>
</protein>
<sequence length="299" mass="30859">MRAFPATPPREFDKIAKGFRLDRLSCCMMTKSTGLYGRRCREAGISFRCAIALFALLIVVCGAGHARAQQNIGSAAASLNVVTRELSGAAAPLKAGDDVFRNEIVRTGEDSRAKLVFLDSTNLAIGPTSRVTLDEFVYSTEVSAQKVTVNLAKGVFRFTTGALDKKAYQINTPTASVGVRGTVLDIDARSAQTRVTLVEGQALVCPRRAGVTFESQVSDCASGRRCDCVQLNQDGQTAQVRRGAGGAVQAGLVAAPVNIGALCSGSLCSPVAFASAGPIGAGGGTLGAGGFPAGALCGH</sequence>
<keyword evidence="3" id="KW-1185">Reference proteome</keyword>
<proteinExistence type="predicted"/>
<evidence type="ECO:0000313" key="3">
    <source>
        <dbReference type="Proteomes" id="UP000253529"/>
    </source>
</evidence>
<dbReference type="Proteomes" id="UP000253529">
    <property type="component" value="Unassembled WGS sequence"/>
</dbReference>
<dbReference type="EMBL" id="QNRK01000031">
    <property type="protein sequence ID" value="RBP06410.1"/>
    <property type="molecule type" value="Genomic_DNA"/>
</dbReference>
<dbReference type="OrthoDB" id="6038785at2"/>
<dbReference type="AlphaFoldDB" id="A0A366EXH5"/>
<evidence type="ECO:0000313" key="2">
    <source>
        <dbReference type="EMBL" id="RBP06410.1"/>
    </source>
</evidence>
<gene>
    <name evidence="2" type="ORF">DFR50_13130</name>
</gene>
<feature type="domain" description="FecR protein" evidence="1">
    <location>
        <begin position="105"/>
        <end position="202"/>
    </location>
</feature>
<reference evidence="2 3" key="1">
    <citation type="submission" date="2018-06" db="EMBL/GenBank/DDBJ databases">
        <title>Genomic Encyclopedia of Type Strains, Phase IV (KMG-IV): sequencing the most valuable type-strain genomes for metagenomic binning, comparative biology and taxonomic classification.</title>
        <authorList>
            <person name="Goeker M."/>
        </authorList>
    </citation>
    <scope>NUCLEOTIDE SEQUENCE [LARGE SCALE GENOMIC DNA]</scope>
    <source>
        <strain evidence="2 3">DSM 24875</strain>
    </source>
</reference>
<evidence type="ECO:0000259" key="1">
    <source>
        <dbReference type="Pfam" id="PF04773"/>
    </source>
</evidence>
<dbReference type="PANTHER" id="PTHR38731">
    <property type="entry name" value="LIPL45-RELATED LIPOPROTEIN-RELATED"/>
    <property type="match status" value="1"/>
</dbReference>
<organism evidence="2 3">
    <name type="scientific">Roseiarcus fermentans</name>
    <dbReference type="NCBI Taxonomy" id="1473586"/>
    <lineage>
        <taxon>Bacteria</taxon>
        <taxon>Pseudomonadati</taxon>
        <taxon>Pseudomonadota</taxon>
        <taxon>Alphaproteobacteria</taxon>
        <taxon>Hyphomicrobiales</taxon>
        <taxon>Roseiarcaceae</taxon>
        <taxon>Roseiarcus</taxon>
    </lineage>
</organism>